<keyword evidence="2" id="KW-0472">Membrane</keyword>
<dbReference type="Proteomes" id="UP000380867">
    <property type="component" value="Unassembled WGS sequence"/>
</dbReference>
<reference evidence="4" key="1">
    <citation type="submission" date="2019-09" db="EMBL/GenBank/DDBJ databases">
        <authorList>
            <person name="Li J."/>
        </authorList>
    </citation>
    <scope>NUCLEOTIDE SEQUENCE [LARGE SCALE GENOMIC DNA]</scope>
    <source>
        <strain evidence="4">JCM 14732</strain>
    </source>
</reference>
<keyword evidence="2" id="KW-0812">Transmembrane</keyword>
<keyword evidence="5" id="KW-1185">Reference proteome</keyword>
<proteinExistence type="predicted"/>
<accession>A0A5M4FDK8</accession>
<feature type="transmembrane region" description="Helical" evidence="2">
    <location>
        <begin position="111"/>
        <end position="137"/>
    </location>
</feature>
<gene>
    <name evidence="4" type="ORF">ESP70_007765</name>
</gene>
<dbReference type="RefSeq" id="WP_149688762.1">
    <property type="nucleotide sequence ID" value="NZ_SDPQ02000002.1"/>
</dbReference>
<evidence type="ECO:0000313" key="4">
    <source>
        <dbReference type="EMBL" id="KAA1397280.1"/>
    </source>
</evidence>
<evidence type="ECO:0000259" key="3">
    <source>
        <dbReference type="Pfam" id="PF13828"/>
    </source>
</evidence>
<keyword evidence="2" id="KW-1133">Transmembrane helix</keyword>
<feature type="transmembrane region" description="Helical" evidence="2">
    <location>
        <begin position="59"/>
        <end position="90"/>
    </location>
</feature>
<dbReference type="OrthoDB" id="3733716at2"/>
<feature type="domain" description="DUF4190" evidence="3">
    <location>
        <begin position="56"/>
        <end position="123"/>
    </location>
</feature>
<comment type="caution">
    <text evidence="4">The sequence shown here is derived from an EMBL/GenBank/DDBJ whole genome shotgun (WGS) entry which is preliminary data.</text>
</comment>
<protein>
    <submittedName>
        <fullName evidence="4">DUF4190 domain-containing protein</fullName>
    </submittedName>
</protein>
<name>A0A5M4FDK8_9ACTN</name>
<evidence type="ECO:0000256" key="1">
    <source>
        <dbReference type="SAM" id="MobiDB-lite"/>
    </source>
</evidence>
<evidence type="ECO:0000313" key="5">
    <source>
        <dbReference type="Proteomes" id="UP000380867"/>
    </source>
</evidence>
<feature type="compositionally biased region" description="Pro residues" evidence="1">
    <location>
        <begin position="14"/>
        <end position="36"/>
    </location>
</feature>
<organism evidence="4 5">
    <name type="scientific">Aeromicrobium ginsengisoli</name>
    <dbReference type="NCBI Taxonomy" id="363867"/>
    <lineage>
        <taxon>Bacteria</taxon>
        <taxon>Bacillati</taxon>
        <taxon>Actinomycetota</taxon>
        <taxon>Actinomycetes</taxon>
        <taxon>Propionibacteriales</taxon>
        <taxon>Nocardioidaceae</taxon>
        <taxon>Aeromicrobium</taxon>
    </lineage>
</organism>
<dbReference type="EMBL" id="SDPQ02000002">
    <property type="protein sequence ID" value="KAA1397280.1"/>
    <property type="molecule type" value="Genomic_DNA"/>
</dbReference>
<dbReference type="InterPro" id="IPR025241">
    <property type="entry name" value="DUF4190"/>
</dbReference>
<evidence type="ECO:0000256" key="2">
    <source>
        <dbReference type="SAM" id="Phobius"/>
    </source>
</evidence>
<sequence length="160" mass="17245">MSDEQPGNPSDPTHQPPPPGYQQPPPNWGNAYPPPPPGYGYPYPQYAPKPPQHPRATTAMVLGIIGLTGFACYVTFLVAPVAWILGARAVKEIDANPQAYSGRSEANAGKIMGIVGTVLLILALLALTAFIVAAVTIDGFWDDDPYDDSYYSDFVLGWLR</sequence>
<dbReference type="Pfam" id="PF13828">
    <property type="entry name" value="DUF4190"/>
    <property type="match status" value="1"/>
</dbReference>
<feature type="region of interest" description="Disordered" evidence="1">
    <location>
        <begin position="1"/>
        <end position="36"/>
    </location>
</feature>
<feature type="compositionally biased region" description="Polar residues" evidence="1">
    <location>
        <begin position="1"/>
        <end position="11"/>
    </location>
</feature>
<dbReference type="AlphaFoldDB" id="A0A5M4FDK8"/>